<feature type="non-terminal residue" evidence="1">
    <location>
        <position position="206"/>
    </location>
</feature>
<dbReference type="EMBL" id="JAHUTJ010056856">
    <property type="protein sequence ID" value="MED6285871.1"/>
    <property type="molecule type" value="Genomic_DNA"/>
</dbReference>
<evidence type="ECO:0000313" key="2">
    <source>
        <dbReference type="Proteomes" id="UP001352852"/>
    </source>
</evidence>
<accession>A0ABU7EGH8</accession>
<name>A0ABU7EGH8_9TELE</name>
<gene>
    <name evidence="1" type="ORF">CHARACLAT_033608</name>
</gene>
<comment type="caution">
    <text evidence="1">The sequence shown here is derived from an EMBL/GenBank/DDBJ whole genome shotgun (WGS) entry which is preliminary data.</text>
</comment>
<dbReference type="PANTHER" id="PTHR31025">
    <property type="entry name" value="SI:CH211-196P9.1-RELATED"/>
    <property type="match status" value="1"/>
</dbReference>
<organism evidence="1 2">
    <name type="scientific">Characodon lateralis</name>
    <dbReference type="NCBI Taxonomy" id="208331"/>
    <lineage>
        <taxon>Eukaryota</taxon>
        <taxon>Metazoa</taxon>
        <taxon>Chordata</taxon>
        <taxon>Craniata</taxon>
        <taxon>Vertebrata</taxon>
        <taxon>Euteleostomi</taxon>
        <taxon>Actinopterygii</taxon>
        <taxon>Neopterygii</taxon>
        <taxon>Teleostei</taxon>
        <taxon>Neoteleostei</taxon>
        <taxon>Acanthomorphata</taxon>
        <taxon>Ovalentaria</taxon>
        <taxon>Atherinomorphae</taxon>
        <taxon>Cyprinodontiformes</taxon>
        <taxon>Goodeidae</taxon>
        <taxon>Characodon</taxon>
    </lineage>
</organism>
<sequence>MYIPKLSVDVEYRLRQANLLHLRDGTHLIPSKELKHDILERVAETMYALKAYPTNSEIEAVASALGRIHPCLKEQGSASGWSGWKNSLKFKMGNYRTKMRRLGHCDVTVNGGKHGKHSPCGDPPNKRIKRGEINYLPDYPDGQDDSTLEDARQTMVDEMKKKTPNAALIKQKMDLTFALRRSEVVKDKPAITQICERWPALFTEQQ</sequence>
<evidence type="ECO:0000313" key="1">
    <source>
        <dbReference type="EMBL" id="MED6285871.1"/>
    </source>
</evidence>
<protein>
    <submittedName>
        <fullName evidence="1">Uncharacterized protein</fullName>
    </submittedName>
</protein>
<keyword evidence="2" id="KW-1185">Reference proteome</keyword>
<reference evidence="1 2" key="1">
    <citation type="submission" date="2021-06" db="EMBL/GenBank/DDBJ databases">
        <authorList>
            <person name="Palmer J.M."/>
        </authorList>
    </citation>
    <scope>NUCLEOTIDE SEQUENCE [LARGE SCALE GENOMIC DNA]</scope>
    <source>
        <strain evidence="1 2">CL_MEX2019</strain>
        <tissue evidence="1">Muscle</tissue>
    </source>
</reference>
<dbReference type="Proteomes" id="UP001352852">
    <property type="component" value="Unassembled WGS sequence"/>
</dbReference>
<dbReference type="PANTHER" id="PTHR31025:SF19">
    <property type="entry name" value="SI:CH73-42K18.1-RELATED"/>
    <property type="match status" value="1"/>
</dbReference>
<proteinExistence type="predicted"/>